<dbReference type="Pfam" id="PF00664">
    <property type="entry name" value="ABC_membrane"/>
    <property type="match status" value="1"/>
</dbReference>
<dbReference type="InterPro" id="IPR003439">
    <property type="entry name" value="ABC_transporter-like_ATP-bd"/>
</dbReference>
<comment type="subcellular location">
    <subcellularLocation>
        <location evidence="1">Cell membrane</location>
        <topology evidence="1">Multi-pass membrane protein</topology>
    </subcellularLocation>
</comment>
<dbReference type="CDD" id="cd18548">
    <property type="entry name" value="ABC_6TM_Tm287_like"/>
    <property type="match status" value="1"/>
</dbReference>
<dbReference type="GO" id="GO:0015421">
    <property type="term" value="F:ABC-type oligopeptide transporter activity"/>
    <property type="evidence" value="ECO:0007669"/>
    <property type="project" value="TreeGrafter"/>
</dbReference>
<feature type="transmembrane region" description="Helical" evidence="9">
    <location>
        <begin position="254"/>
        <end position="272"/>
    </location>
</feature>
<dbReference type="InterPro" id="IPR017871">
    <property type="entry name" value="ABC_transporter-like_CS"/>
</dbReference>
<dbReference type="PROSITE" id="PS00211">
    <property type="entry name" value="ABC_TRANSPORTER_1"/>
    <property type="match status" value="1"/>
</dbReference>
<evidence type="ECO:0000256" key="4">
    <source>
        <dbReference type="ARBA" id="ARBA00022692"/>
    </source>
</evidence>
<comment type="caution">
    <text evidence="12">The sequence shown here is derived from an EMBL/GenBank/DDBJ whole genome shotgun (WGS) entry which is preliminary data.</text>
</comment>
<feature type="transmembrane region" description="Helical" evidence="9">
    <location>
        <begin position="292"/>
        <end position="313"/>
    </location>
</feature>
<dbReference type="EMBL" id="JADINA010000026">
    <property type="protein sequence ID" value="MBO8426469.1"/>
    <property type="molecule type" value="Genomic_DNA"/>
</dbReference>
<sequence length="591" mass="65615">MIKTLIQYMKGEWKWVWLAWLCVAIEVVCEVLIPFISQYVINIINPEDPHLVMTQADIPDLLAYCGAMVGMAIVSCIGGIFAGYFAAIASSNFGRKLRQAMYYNIQNFSFANIDKFSTASLITRLTTDCSNVTFAVQSIVRMVVRAPMMMVFAFVMAAITSWQLSLVFLVAIPVLGFVLIFISYQVHPTFVKVFNAYDDLNASVQENLAGIRVVKSFGREDFEDKKFGRVSYYIYRSFLHAERMLAINSPFMQLTVYACMLIISYFGATMIMASGNSELGFNTGSLTALINYVMQILMALNMVSMVFVMVTIARNSAERITEVINEKSSITSKEGALTEVKDGSVDFEHVNFRYSDKASKNVLDDINLHIPSGSTVGIIGATGSSKSTLVNLIARLYDVSDGTVKVGGVDVRDYDLPTLRDAVAVVLQKNVLFTGTIRSNLLWGNENATDEQIKHACHLACADEFVERFPQKYDAPIVEGGTNVSGGQKQRLCIARALLKNPKILILDDSTSAVDTHTDSLIREAFKTEIPEVTKFIIAQRVLSIKDCDIILVMDDGKIIAKGTNDELMENSPVYREIYETQMGGGDFDEQ</sequence>
<dbReference type="GO" id="GO:0016887">
    <property type="term" value="F:ATP hydrolysis activity"/>
    <property type="evidence" value="ECO:0007669"/>
    <property type="project" value="InterPro"/>
</dbReference>
<keyword evidence="4 9" id="KW-0812">Transmembrane</keyword>
<evidence type="ECO:0000256" key="6">
    <source>
        <dbReference type="ARBA" id="ARBA00022840"/>
    </source>
</evidence>
<dbReference type="PROSITE" id="PS50893">
    <property type="entry name" value="ABC_TRANSPORTER_2"/>
    <property type="match status" value="1"/>
</dbReference>
<keyword evidence="2" id="KW-0813">Transport</keyword>
<dbReference type="Gene3D" id="1.20.1560.10">
    <property type="entry name" value="ABC transporter type 1, transmembrane domain"/>
    <property type="match status" value="1"/>
</dbReference>
<feature type="domain" description="ABC transporter" evidence="10">
    <location>
        <begin position="345"/>
        <end position="581"/>
    </location>
</feature>
<evidence type="ECO:0000256" key="8">
    <source>
        <dbReference type="ARBA" id="ARBA00023136"/>
    </source>
</evidence>
<dbReference type="Pfam" id="PF00005">
    <property type="entry name" value="ABC_tran"/>
    <property type="match status" value="1"/>
</dbReference>
<evidence type="ECO:0000256" key="7">
    <source>
        <dbReference type="ARBA" id="ARBA00022989"/>
    </source>
</evidence>
<dbReference type="Proteomes" id="UP000823634">
    <property type="component" value="Unassembled WGS sequence"/>
</dbReference>
<keyword evidence="8 9" id="KW-0472">Membrane</keyword>
<dbReference type="GO" id="GO:0005886">
    <property type="term" value="C:plasma membrane"/>
    <property type="evidence" value="ECO:0007669"/>
    <property type="project" value="UniProtKB-SubCell"/>
</dbReference>
<dbReference type="InterPro" id="IPR036640">
    <property type="entry name" value="ABC1_TM_sf"/>
</dbReference>
<reference evidence="12" key="1">
    <citation type="submission" date="2020-10" db="EMBL/GenBank/DDBJ databases">
        <authorList>
            <person name="Gilroy R."/>
        </authorList>
    </citation>
    <scope>NUCLEOTIDE SEQUENCE</scope>
    <source>
        <strain evidence="12">17113</strain>
    </source>
</reference>
<evidence type="ECO:0000259" key="10">
    <source>
        <dbReference type="PROSITE" id="PS50893"/>
    </source>
</evidence>
<evidence type="ECO:0000256" key="9">
    <source>
        <dbReference type="SAM" id="Phobius"/>
    </source>
</evidence>
<evidence type="ECO:0000256" key="1">
    <source>
        <dbReference type="ARBA" id="ARBA00004651"/>
    </source>
</evidence>
<evidence type="ECO:0000256" key="5">
    <source>
        <dbReference type="ARBA" id="ARBA00022741"/>
    </source>
</evidence>
<dbReference type="InterPro" id="IPR039421">
    <property type="entry name" value="Type_1_exporter"/>
</dbReference>
<feature type="domain" description="ABC transmembrane type-1" evidence="11">
    <location>
        <begin position="21"/>
        <end position="311"/>
    </location>
</feature>
<proteinExistence type="predicted"/>
<dbReference type="SMART" id="SM00382">
    <property type="entry name" value="AAA"/>
    <property type="match status" value="1"/>
</dbReference>
<dbReference type="InterPro" id="IPR011527">
    <property type="entry name" value="ABC1_TM_dom"/>
</dbReference>
<feature type="transmembrane region" description="Helical" evidence="9">
    <location>
        <begin position="166"/>
        <end position="184"/>
    </location>
</feature>
<organism evidence="12 13">
    <name type="scientific">Candidatus Alloenteromonas pullistercoris</name>
    <dbReference type="NCBI Taxonomy" id="2840785"/>
    <lineage>
        <taxon>Bacteria</taxon>
        <taxon>Bacillati</taxon>
        <taxon>Bacillota</taxon>
        <taxon>Bacillota incertae sedis</taxon>
        <taxon>Candidatus Alloenteromonas</taxon>
    </lineage>
</organism>
<accession>A0A9D9GVT9</accession>
<dbReference type="AlphaFoldDB" id="A0A9D9GVT9"/>
<keyword evidence="5" id="KW-0547">Nucleotide-binding</keyword>
<dbReference type="GO" id="GO:0005524">
    <property type="term" value="F:ATP binding"/>
    <property type="evidence" value="ECO:0007669"/>
    <property type="project" value="UniProtKB-KW"/>
</dbReference>
<protein>
    <submittedName>
        <fullName evidence="12">ABC transporter ATP-binding protein</fullName>
    </submittedName>
</protein>
<evidence type="ECO:0000259" key="11">
    <source>
        <dbReference type="PROSITE" id="PS50929"/>
    </source>
</evidence>
<reference evidence="12" key="2">
    <citation type="journal article" date="2021" name="PeerJ">
        <title>Extensive microbial diversity within the chicken gut microbiome revealed by metagenomics and culture.</title>
        <authorList>
            <person name="Gilroy R."/>
            <person name="Ravi A."/>
            <person name="Getino M."/>
            <person name="Pursley I."/>
            <person name="Horton D.L."/>
            <person name="Alikhan N.F."/>
            <person name="Baker D."/>
            <person name="Gharbi K."/>
            <person name="Hall N."/>
            <person name="Watson M."/>
            <person name="Adriaenssens E.M."/>
            <person name="Foster-Nyarko E."/>
            <person name="Jarju S."/>
            <person name="Secka A."/>
            <person name="Antonio M."/>
            <person name="Oren A."/>
            <person name="Chaudhuri R.R."/>
            <person name="La Ragione R."/>
            <person name="Hildebrand F."/>
            <person name="Pallen M.J."/>
        </authorList>
    </citation>
    <scope>NUCLEOTIDE SEQUENCE</scope>
    <source>
        <strain evidence="12">17113</strain>
    </source>
</reference>
<dbReference type="InterPro" id="IPR027417">
    <property type="entry name" value="P-loop_NTPase"/>
</dbReference>
<evidence type="ECO:0000256" key="3">
    <source>
        <dbReference type="ARBA" id="ARBA00022475"/>
    </source>
</evidence>
<dbReference type="PANTHER" id="PTHR43394:SF1">
    <property type="entry name" value="ATP-BINDING CASSETTE SUB-FAMILY B MEMBER 10, MITOCHONDRIAL"/>
    <property type="match status" value="1"/>
</dbReference>
<evidence type="ECO:0000313" key="13">
    <source>
        <dbReference type="Proteomes" id="UP000823634"/>
    </source>
</evidence>
<dbReference type="PROSITE" id="PS50929">
    <property type="entry name" value="ABC_TM1F"/>
    <property type="match status" value="1"/>
</dbReference>
<evidence type="ECO:0000313" key="12">
    <source>
        <dbReference type="EMBL" id="MBO8426469.1"/>
    </source>
</evidence>
<dbReference type="InterPro" id="IPR003593">
    <property type="entry name" value="AAA+_ATPase"/>
</dbReference>
<name>A0A9D9GVT9_9FIRM</name>
<dbReference type="SUPFAM" id="SSF90123">
    <property type="entry name" value="ABC transporter transmembrane region"/>
    <property type="match status" value="1"/>
</dbReference>
<keyword evidence="3" id="KW-1003">Cell membrane</keyword>
<feature type="transmembrane region" description="Helical" evidence="9">
    <location>
        <begin position="15"/>
        <end position="41"/>
    </location>
</feature>
<keyword evidence="6 12" id="KW-0067">ATP-binding</keyword>
<evidence type="ECO:0000256" key="2">
    <source>
        <dbReference type="ARBA" id="ARBA00022448"/>
    </source>
</evidence>
<feature type="transmembrane region" description="Helical" evidence="9">
    <location>
        <begin position="61"/>
        <end position="89"/>
    </location>
</feature>
<dbReference type="PANTHER" id="PTHR43394">
    <property type="entry name" value="ATP-DEPENDENT PERMEASE MDL1, MITOCHONDRIAL"/>
    <property type="match status" value="1"/>
</dbReference>
<keyword evidence="7 9" id="KW-1133">Transmembrane helix</keyword>
<dbReference type="Gene3D" id="3.40.50.300">
    <property type="entry name" value="P-loop containing nucleotide triphosphate hydrolases"/>
    <property type="match status" value="1"/>
</dbReference>
<gene>
    <name evidence="12" type="ORF">IAC61_04020</name>
</gene>
<feature type="transmembrane region" description="Helical" evidence="9">
    <location>
        <begin position="142"/>
        <end position="160"/>
    </location>
</feature>
<dbReference type="SUPFAM" id="SSF52540">
    <property type="entry name" value="P-loop containing nucleoside triphosphate hydrolases"/>
    <property type="match status" value="1"/>
</dbReference>
<dbReference type="FunFam" id="3.40.50.300:FF:000221">
    <property type="entry name" value="Multidrug ABC transporter ATP-binding protein"/>
    <property type="match status" value="1"/>
</dbReference>